<name>A0A2T3ZRJ7_TRIHA</name>
<sequence length="207" mass="22491">MKNSIFTSILVGFLQILQCSSSPVSQRCSDVAAQCMKAATIHPEMCIDAVGPSCLVSGPGERAEDDVSGRQLFKRYEYDQAWVGETFNYGNFVATLQYLQNSGNGELLLSATARNLISTITVSLAKQLIKNYAGKTGGAVTTTINNIQYRFTVTGAGVNVDSITVQQWENTLGPLLEFGVIHGWDILTGRLDIGPGAEWVTQIYRLT</sequence>
<gene>
    <name evidence="2" type="ORF">M431DRAFT_488564</name>
</gene>
<dbReference type="EMBL" id="KZ679723">
    <property type="protein sequence ID" value="PTB47444.1"/>
    <property type="molecule type" value="Genomic_DNA"/>
</dbReference>
<keyword evidence="3" id="KW-1185">Reference proteome</keyword>
<evidence type="ECO:0000313" key="3">
    <source>
        <dbReference type="Proteomes" id="UP000241690"/>
    </source>
</evidence>
<dbReference type="RefSeq" id="XP_024767121.1">
    <property type="nucleotide sequence ID" value="XM_024916573.1"/>
</dbReference>
<dbReference type="Proteomes" id="UP000241690">
    <property type="component" value="Unassembled WGS sequence"/>
</dbReference>
<evidence type="ECO:0000256" key="1">
    <source>
        <dbReference type="SAM" id="SignalP"/>
    </source>
</evidence>
<accession>A0A2T3ZRJ7</accession>
<dbReference type="AlphaFoldDB" id="A0A2T3ZRJ7"/>
<feature type="chain" id="PRO_5015538031" evidence="1">
    <location>
        <begin position="22"/>
        <end position="207"/>
    </location>
</feature>
<reference evidence="2 3" key="1">
    <citation type="submission" date="2016-07" db="EMBL/GenBank/DDBJ databases">
        <title>Multiple horizontal gene transfer events from other fungi enriched the ability of initially mycotrophic Trichoderma (Ascomycota) to feed on dead plant biomass.</title>
        <authorList>
            <consortium name="DOE Joint Genome Institute"/>
            <person name="Aerts A."/>
            <person name="Atanasova L."/>
            <person name="Chenthamara K."/>
            <person name="Zhang J."/>
            <person name="Grujic M."/>
            <person name="Henrissat B."/>
            <person name="Kuo A."/>
            <person name="Salamov A."/>
            <person name="Lipzen A."/>
            <person name="Labutti K."/>
            <person name="Barry K."/>
            <person name="Miao Y."/>
            <person name="Rahimi M.J."/>
            <person name="Shen Q."/>
            <person name="Grigoriev I.V."/>
            <person name="Kubicek C.P."/>
            <person name="Druzhinina I.S."/>
        </authorList>
    </citation>
    <scope>NUCLEOTIDE SEQUENCE [LARGE SCALE GENOMIC DNA]</scope>
    <source>
        <strain evidence="2 3">CBS 226.95</strain>
    </source>
</reference>
<feature type="signal peptide" evidence="1">
    <location>
        <begin position="1"/>
        <end position="21"/>
    </location>
</feature>
<protein>
    <submittedName>
        <fullName evidence="2">Uncharacterized protein</fullName>
    </submittedName>
</protein>
<dbReference type="GeneID" id="36625142"/>
<evidence type="ECO:0000313" key="2">
    <source>
        <dbReference type="EMBL" id="PTB47444.1"/>
    </source>
</evidence>
<keyword evidence="1" id="KW-0732">Signal</keyword>
<organism evidence="2 3">
    <name type="scientific">Trichoderma harzianum CBS 226.95</name>
    <dbReference type="NCBI Taxonomy" id="983964"/>
    <lineage>
        <taxon>Eukaryota</taxon>
        <taxon>Fungi</taxon>
        <taxon>Dikarya</taxon>
        <taxon>Ascomycota</taxon>
        <taxon>Pezizomycotina</taxon>
        <taxon>Sordariomycetes</taxon>
        <taxon>Hypocreomycetidae</taxon>
        <taxon>Hypocreales</taxon>
        <taxon>Hypocreaceae</taxon>
        <taxon>Trichoderma</taxon>
    </lineage>
</organism>
<proteinExistence type="predicted"/>